<dbReference type="AlphaFoldDB" id="A0A6M3LCH9"/>
<dbReference type="EMBL" id="MT143042">
    <property type="protein sequence ID" value="QJA92153.1"/>
    <property type="molecule type" value="Genomic_DNA"/>
</dbReference>
<reference evidence="1" key="1">
    <citation type="submission" date="2020-03" db="EMBL/GenBank/DDBJ databases">
        <title>The deep terrestrial virosphere.</title>
        <authorList>
            <person name="Holmfeldt K."/>
            <person name="Nilsson E."/>
            <person name="Simone D."/>
            <person name="Lopez-Fernandez M."/>
            <person name="Wu X."/>
            <person name="de Brujin I."/>
            <person name="Lundin D."/>
            <person name="Andersson A."/>
            <person name="Bertilsson S."/>
            <person name="Dopson M."/>
        </authorList>
    </citation>
    <scope>NUCLEOTIDE SEQUENCE</scope>
    <source>
        <strain evidence="1">MM415B04837</strain>
    </source>
</reference>
<gene>
    <name evidence="1" type="ORF">MM415B04837_0007</name>
</gene>
<protein>
    <submittedName>
        <fullName evidence="1">Uncharacterized protein</fullName>
    </submittedName>
</protein>
<name>A0A6M3LCH9_9ZZZZ</name>
<accession>A0A6M3LCH9</accession>
<organism evidence="1">
    <name type="scientific">viral metagenome</name>
    <dbReference type="NCBI Taxonomy" id="1070528"/>
    <lineage>
        <taxon>unclassified sequences</taxon>
        <taxon>metagenomes</taxon>
        <taxon>organismal metagenomes</taxon>
    </lineage>
</organism>
<evidence type="ECO:0000313" key="1">
    <source>
        <dbReference type="EMBL" id="QJA92153.1"/>
    </source>
</evidence>
<sequence>MIAFARKHRRTAKPLRKLDLLTVWTATDRYTGAYLGFDVDTVTAYLVLLVSVGEEPIRIDWREIKQAVLHRWAGKRHKGTEV</sequence>
<proteinExistence type="predicted"/>